<evidence type="ECO:0000313" key="3">
    <source>
        <dbReference type="Proteomes" id="UP000595897"/>
    </source>
</evidence>
<dbReference type="AlphaFoldDB" id="A0A7R7EKM2"/>
<dbReference type="KEGG" id="ahb:bsdtb5_17880"/>
<dbReference type="InterPro" id="IPR036397">
    <property type="entry name" value="RNaseH_sf"/>
</dbReference>
<dbReference type="GO" id="GO:0003676">
    <property type="term" value="F:nucleic acid binding"/>
    <property type="evidence" value="ECO:0007669"/>
    <property type="project" value="InterPro"/>
</dbReference>
<dbReference type="RefSeq" id="WP_271715707.1">
    <property type="nucleotide sequence ID" value="NZ_AP024169.1"/>
</dbReference>
<dbReference type="InterPro" id="IPR012337">
    <property type="entry name" value="RNaseH-like_sf"/>
</dbReference>
<protein>
    <recommendedName>
        <fullName evidence="1">YprB ribonuclease H-like domain-containing protein</fullName>
    </recommendedName>
</protein>
<feature type="domain" description="YprB ribonuclease H-like" evidence="1">
    <location>
        <begin position="25"/>
        <end position="198"/>
    </location>
</feature>
<organism evidence="2 3">
    <name type="scientific">Anaeromicropila herbilytica</name>
    <dbReference type="NCBI Taxonomy" id="2785025"/>
    <lineage>
        <taxon>Bacteria</taxon>
        <taxon>Bacillati</taxon>
        <taxon>Bacillota</taxon>
        <taxon>Clostridia</taxon>
        <taxon>Lachnospirales</taxon>
        <taxon>Lachnospiraceae</taxon>
        <taxon>Anaeromicropila</taxon>
    </lineage>
</organism>
<dbReference type="Proteomes" id="UP000595897">
    <property type="component" value="Chromosome"/>
</dbReference>
<gene>
    <name evidence="2" type="ORF">bsdtb5_17880</name>
</gene>
<dbReference type="PANTHER" id="PTHR38462:SF1">
    <property type="entry name" value="YPRB RIBONUCLEASE H-LIKE DOMAIN-CONTAINING PROTEIN"/>
    <property type="match status" value="1"/>
</dbReference>
<keyword evidence="3" id="KW-1185">Reference proteome</keyword>
<name>A0A7R7EKM2_9FIRM</name>
<evidence type="ECO:0000313" key="2">
    <source>
        <dbReference type="EMBL" id="BCN30493.1"/>
    </source>
</evidence>
<dbReference type="InterPro" id="IPR038720">
    <property type="entry name" value="YprB_RNase_H-like_dom"/>
</dbReference>
<dbReference type="SUPFAM" id="SSF53098">
    <property type="entry name" value="Ribonuclease H-like"/>
    <property type="match status" value="1"/>
</dbReference>
<evidence type="ECO:0000259" key="1">
    <source>
        <dbReference type="Pfam" id="PF13482"/>
    </source>
</evidence>
<proteinExistence type="predicted"/>
<dbReference type="Gene3D" id="3.30.420.10">
    <property type="entry name" value="Ribonuclease H-like superfamily/Ribonuclease H"/>
    <property type="match status" value="1"/>
</dbReference>
<dbReference type="PANTHER" id="PTHR38462">
    <property type="entry name" value="EXONUCLEASE-LIKE PROTEIN"/>
    <property type="match status" value="1"/>
</dbReference>
<dbReference type="EMBL" id="AP024169">
    <property type="protein sequence ID" value="BCN30493.1"/>
    <property type="molecule type" value="Genomic_DNA"/>
</dbReference>
<reference evidence="2 3" key="1">
    <citation type="submission" date="2020-11" db="EMBL/GenBank/DDBJ databases">
        <title>Draft genome sequencing of a Lachnospiraceae strain isolated from anoxic soil subjected to BSD treatment.</title>
        <authorList>
            <person name="Uek A."/>
            <person name="Tonouchi A."/>
        </authorList>
    </citation>
    <scope>NUCLEOTIDE SEQUENCE [LARGE SCALE GENOMIC DNA]</scope>
    <source>
        <strain evidence="2 3">TB5</strain>
    </source>
</reference>
<dbReference type="Pfam" id="PF13482">
    <property type="entry name" value="RNase_H_2"/>
    <property type="match status" value="1"/>
</dbReference>
<sequence length="363" mass="43270">MLVIEDKIDVTLDYHFNGYNLNDTIFFDIETTGFSPETTALYLIGCLYYREDHWNLIQWFANDYTSEKEILISFFAFLKDFKILVHYNGTGFDIPYLLKKCRFHQLDYSFDQIDQIDIYKKINPYKKTFRIPNLKQKTIEQFLDISREDTYSGGELIDVYRNYLLGLRTNSENSNELKVLLLLHNKEDLIGMLKVSKILCYPDLFEKDFEITKTNLEEEFLQIQILFGNSLPKRISFGNDILYLNAFGNHATIKINLYKNELKFFYDNYKDYFYLPKEDTAIHKSVAFYVDKDFRTRAKAANCYSKKTGCFVPQYKDIITPYFKIDYLDKVKYIETTEEFLNNYEDIKKYVSHLFTHFVHGSK</sequence>
<accession>A0A7R7EKM2</accession>